<evidence type="ECO:0000313" key="3">
    <source>
        <dbReference type="Proteomes" id="UP000008281"/>
    </source>
</evidence>
<dbReference type="Proteomes" id="UP000008281">
    <property type="component" value="Unassembled WGS sequence"/>
</dbReference>
<dbReference type="HOGENOM" id="CLU_2173344_0_0_1"/>
<protein>
    <submittedName>
        <fullName evidence="2">Uncharacterized protein</fullName>
    </submittedName>
</protein>
<organism evidence="3">
    <name type="scientific">Caenorhabditis remanei</name>
    <name type="common">Caenorhabditis vulgaris</name>
    <dbReference type="NCBI Taxonomy" id="31234"/>
    <lineage>
        <taxon>Eukaryota</taxon>
        <taxon>Metazoa</taxon>
        <taxon>Ecdysozoa</taxon>
        <taxon>Nematoda</taxon>
        <taxon>Chromadorea</taxon>
        <taxon>Rhabditida</taxon>
        <taxon>Rhabditina</taxon>
        <taxon>Rhabditomorpha</taxon>
        <taxon>Rhabditoidea</taxon>
        <taxon>Rhabditidae</taxon>
        <taxon>Peloderinae</taxon>
        <taxon>Caenorhabditis</taxon>
    </lineage>
</organism>
<dbReference type="OrthoDB" id="445936at2759"/>
<evidence type="ECO:0000256" key="1">
    <source>
        <dbReference type="SAM" id="MobiDB-lite"/>
    </source>
</evidence>
<accession>E3NHU3</accession>
<dbReference type="Pfam" id="PF23278">
    <property type="entry name" value="Piwi_N"/>
    <property type="match status" value="1"/>
</dbReference>
<feature type="region of interest" description="Disordered" evidence="1">
    <location>
        <begin position="1"/>
        <end position="30"/>
    </location>
</feature>
<sequence>MASGSGRGRGRGLGSNNSGGKTQDYYGTIQPDLFVRQPGEPKVGSSGRPQRCFANFIPIEMEKADYSIYQFHVEFHPQVDSKHMRELHENVTEEIGRFHVLDGMILYLTE</sequence>
<reference evidence="2" key="1">
    <citation type="submission" date="2007-07" db="EMBL/GenBank/DDBJ databases">
        <title>PCAP assembly of the Caenorhabditis remanei genome.</title>
        <authorList>
            <consortium name="The Caenorhabditis remanei Sequencing Consortium"/>
            <person name="Wilson R.K."/>
        </authorList>
    </citation>
    <scope>NUCLEOTIDE SEQUENCE [LARGE SCALE GENOMIC DNA]</scope>
    <source>
        <strain evidence="2">PB4641</strain>
    </source>
</reference>
<feature type="compositionally biased region" description="Gly residues" evidence="1">
    <location>
        <begin position="1"/>
        <end position="13"/>
    </location>
</feature>
<dbReference type="AlphaFoldDB" id="E3NHU3"/>
<dbReference type="EMBL" id="DS268685">
    <property type="protein sequence ID" value="EFO98398.1"/>
    <property type="molecule type" value="Genomic_DNA"/>
</dbReference>
<gene>
    <name evidence="2" type="ORF">CRE_23166</name>
</gene>
<name>E3NHU3_CAERE</name>
<keyword evidence="3" id="KW-1185">Reference proteome</keyword>
<dbReference type="STRING" id="31234.E3NHU3"/>
<evidence type="ECO:0000313" key="2">
    <source>
        <dbReference type="EMBL" id="EFO98398.1"/>
    </source>
</evidence>
<dbReference type="eggNOG" id="KOG1042">
    <property type="taxonomic scope" value="Eukaryota"/>
</dbReference>
<proteinExistence type="predicted"/>